<evidence type="ECO:0000313" key="4">
    <source>
        <dbReference type="EMBL" id="GMI10245.1"/>
    </source>
</evidence>
<evidence type="ECO:0000256" key="1">
    <source>
        <dbReference type="SAM" id="MobiDB-lite"/>
    </source>
</evidence>
<keyword evidence="2" id="KW-0732">Signal</keyword>
<dbReference type="Proteomes" id="UP001165082">
    <property type="component" value="Unassembled WGS sequence"/>
</dbReference>
<feature type="signal peptide" evidence="2">
    <location>
        <begin position="1"/>
        <end position="22"/>
    </location>
</feature>
<dbReference type="InterPro" id="IPR025924">
    <property type="entry name" value="YHYH_dom"/>
</dbReference>
<proteinExistence type="predicted"/>
<name>A0A9W7FDN0_9STRA</name>
<dbReference type="Pfam" id="PF14240">
    <property type="entry name" value="YHYH"/>
    <property type="match status" value="1"/>
</dbReference>
<evidence type="ECO:0000259" key="3">
    <source>
        <dbReference type="Pfam" id="PF14240"/>
    </source>
</evidence>
<evidence type="ECO:0000256" key="2">
    <source>
        <dbReference type="SAM" id="SignalP"/>
    </source>
</evidence>
<gene>
    <name evidence="4" type="ORF">TrRE_jg9977</name>
</gene>
<evidence type="ECO:0000313" key="5">
    <source>
        <dbReference type="Proteomes" id="UP001165082"/>
    </source>
</evidence>
<comment type="caution">
    <text evidence="4">The sequence shown here is derived from an EMBL/GenBank/DDBJ whole genome shotgun (WGS) entry which is preliminary data.</text>
</comment>
<protein>
    <recommendedName>
        <fullName evidence="3">YHYH domain-containing protein</fullName>
    </recommendedName>
</protein>
<feature type="domain" description="YHYH" evidence="3">
    <location>
        <begin position="267"/>
        <end position="347"/>
    </location>
</feature>
<organism evidence="4 5">
    <name type="scientific">Triparma retinervis</name>
    <dbReference type="NCBI Taxonomy" id="2557542"/>
    <lineage>
        <taxon>Eukaryota</taxon>
        <taxon>Sar</taxon>
        <taxon>Stramenopiles</taxon>
        <taxon>Ochrophyta</taxon>
        <taxon>Bolidophyceae</taxon>
        <taxon>Parmales</taxon>
        <taxon>Triparmaceae</taxon>
        <taxon>Triparma</taxon>
    </lineage>
</organism>
<feature type="chain" id="PRO_5040843739" description="YHYH domain-containing protein" evidence="2">
    <location>
        <begin position="23"/>
        <end position="596"/>
    </location>
</feature>
<reference evidence="4" key="1">
    <citation type="submission" date="2022-07" db="EMBL/GenBank/DDBJ databases">
        <title>Genome analysis of Parmales, a sister group of diatoms, reveals the evolutionary specialization of diatoms from phago-mixotrophs to photoautotrophs.</title>
        <authorList>
            <person name="Ban H."/>
            <person name="Sato S."/>
            <person name="Yoshikawa S."/>
            <person name="Kazumasa Y."/>
            <person name="Nakamura Y."/>
            <person name="Ichinomiya M."/>
            <person name="Saitoh K."/>
            <person name="Sato N."/>
            <person name="Blanc-Mathieu R."/>
            <person name="Endo H."/>
            <person name="Kuwata A."/>
            <person name="Ogata H."/>
        </authorList>
    </citation>
    <scope>NUCLEOTIDE SEQUENCE</scope>
</reference>
<dbReference type="AlphaFoldDB" id="A0A9W7FDN0"/>
<accession>A0A9W7FDN0</accession>
<dbReference type="OrthoDB" id="536979at2759"/>
<keyword evidence="5" id="KW-1185">Reference proteome</keyword>
<dbReference type="EMBL" id="BRXZ01000365">
    <property type="protein sequence ID" value="GMI10245.1"/>
    <property type="molecule type" value="Genomic_DNA"/>
</dbReference>
<feature type="region of interest" description="Disordered" evidence="1">
    <location>
        <begin position="530"/>
        <end position="559"/>
    </location>
</feature>
<sequence>MNLLVFGLQKLTSLVLCWGAIAALGDHAPDKAAGGSVRARKLSLSVSATETNSYSLSETGCSAPSSEGGWGYCGPASCKDNFSTCSSAGGGIKTVDGVTGSWNSYYSESNCATYLTNDVTDITDWSPKGSCSSSCTQVTTGVCSSEFLTNVLAGFGVKYAWCNDKWLHVIASGETGGMYTENLNDTPYPPAAGSDFSLRTGMDTLDTSRLQELYFPLTPTALGTSVGTNNNDVFDEQSGAGAKSYLINGDEKYGLPSDGGIGMAVNGMPIFPVYNNNAKYTPQKCEVDSCNEHVGQGGGAAHYHGDPFADDWDCLYGSKNYTAVDAHPPVIGFSYDGYLIYGRYLSENAPGFDDKLDACGGHAHAGAGSDDNGIDLTVYHYHAQIFDGVVPASAIATEGEAYVVTVPGPYQCWKADLTAATGSSALLEATASEAYVGKNDMEKRCCGMTDYYMVTGNTFPDTSSYDSSSTCTAPSSITNGAYNSECTGTLLSGHSCTATCNSGFTVQGLTICIGGTLSSATCVAQDSGDSTTTTGAPTAAPDEVSAAPTGAPTVTPTNPTTVIDESDLVGNGAAKRIGVAVSASILCSSVVALLQL</sequence>